<dbReference type="Proteomes" id="UP000663879">
    <property type="component" value="Unassembled WGS sequence"/>
</dbReference>
<name>A0A813MT24_9BILA</name>
<dbReference type="EMBL" id="CAJNOC010000211">
    <property type="protein sequence ID" value="CAF0727765.1"/>
    <property type="molecule type" value="Genomic_DNA"/>
</dbReference>
<feature type="chain" id="PRO_5032618432" evidence="1">
    <location>
        <begin position="23"/>
        <end position="304"/>
    </location>
</feature>
<dbReference type="Gene3D" id="2.60.120.200">
    <property type="match status" value="1"/>
</dbReference>
<evidence type="ECO:0000313" key="3">
    <source>
        <dbReference type="Proteomes" id="UP000663879"/>
    </source>
</evidence>
<dbReference type="AlphaFoldDB" id="A0A813MT24"/>
<dbReference type="SUPFAM" id="SSF49899">
    <property type="entry name" value="Concanavalin A-like lectins/glucanases"/>
    <property type="match status" value="1"/>
</dbReference>
<dbReference type="OrthoDB" id="10388721at2759"/>
<sequence length="304" mass="34021">MQTKSTLDILLLIIIQLKTIYGDSDVYKVLKDSDFPEMLDGNLIGVFNITTKINCFRKCSLSKSCAFVTFKENRCSLYKRLAFNLKIPSLNAIYCRNFCGSVAGLINYWPIYNSLLSDLIESKDLYEPVNAGFTSDRFGNNGAAIALNKGHYKVPQGVYFNGDFTVTSWVKVKQVIGFSRLFDFGSTSGSAVLIFLTDNTSDGRPGVDVFSYTDLSTFSKFLKPVELNKWFHIAAVLKGENLSIYFNGVFQQATHSVIPTGIVRDKSFIGKSNMNNPDANADTDDFKIFNRALSIKEIIEDFCD</sequence>
<keyword evidence="1" id="KW-0732">Signal</keyword>
<feature type="signal peptide" evidence="1">
    <location>
        <begin position="1"/>
        <end position="22"/>
    </location>
</feature>
<protein>
    <submittedName>
        <fullName evidence="2">Uncharacterized protein</fullName>
    </submittedName>
</protein>
<comment type="caution">
    <text evidence="2">The sequence shown here is derived from an EMBL/GenBank/DDBJ whole genome shotgun (WGS) entry which is preliminary data.</text>
</comment>
<reference evidence="2" key="1">
    <citation type="submission" date="2021-02" db="EMBL/GenBank/DDBJ databases">
        <authorList>
            <person name="Nowell W R."/>
        </authorList>
    </citation>
    <scope>NUCLEOTIDE SEQUENCE</scope>
    <source>
        <strain evidence="2">Ploen Becks lab</strain>
    </source>
</reference>
<keyword evidence="3" id="KW-1185">Reference proteome</keyword>
<proteinExistence type="predicted"/>
<dbReference type="Pfam" id="PF13385">
    <property type="entry name" value="Laminin_G_3"/>
    <property type="match status" value="1"/>
</dbReference>
<evidence type="ECO:0000256" key="1">
    <source>
        <dbReference type="SAM" id="SignalP"/>
    </source>
</evidence>
<organism evidence="2 3">
    <name type="scientific">Brachionus calyciflorus</name>
    <dbReference type="NCBI Taxonomy" id="104777"/>
    <lineage>
        <taxon>Eukaryota</taxon>
        <taxon>Metazoa</taxon>
        <taxon>Spiralia</taxon>
        <taxon>Gnathifera</taxon>
        <taxon>Rotifera</taxon>
        <taxon>Eurotatoria</taxon>
        <taxon>Monogononta</taxon>
        <taxon>Pseudotrocha</taxon>
        <taxon>Ploima</taxon>
        <taxon>Brachionidae</taxon>
        <taxon>Brachionus</taxon>
    </lineage>
</organism>
<dbReference type="InterPro" id="IPR013320">
    <property type="entry name" value="ConA-like_dom_sf"/>
</dbReference>
<accession>A0A813MT24</accession>
<gene>
    <name evidence="2" type="ORF">OXX778_LOCUS2632</name>
</gene>
<evidence type="ECO:0000313" key="2">
    <source>
        <dbReference type="EMBL" id="CAF0727765.1"/>
    </source>
</evidence>